<gene>
    <name evidence="2" type="ORF">VC83_03295</name>
</gene>
<dbReference type="EMBL" id="KV441391">
    <property type="protein sequence ID" value="OAF60564.1"/>
    <property type="molecule type" value="Genomic_DNA"/>
</dbReference>
<evidence type="ECO:0000256" key="1">
    <source>
        <dbReference type="SAM" id="MobiDB-lite"/>
    </source>
</evidence>
<evidence type="ECO:0000313" key="2">
    <source>
        <dbReference type="EMBL" id="OAF60564.1"/>
    </source>
</evidence>
<sequence>MTTRAETLIARACLTSESPCRLSPPKTSRVLDPHQDSHPSEAIFGRSAGALGREVFKTDEKEVNPAIKVCAIQVRSCRSEECRFMLRGYIDKNTARGDRSLSAAGPPQRQQLTSNSTYRQQHGAR</sequence>
<feature type="region of interest" description="Disordered" evidence="1">
    <location>
        <begin position="20"/>
        <end position="42"/>
    </location>
</feature>
<proteinExistence type="predicted"/>
<dbReference type="Proteomes" id="UP000077154">
    <property type="component" value="Unassembled WGS sequence"/>
</dbReference>
<accession>A0A177AHA7</accession>
<organism evidence="2">
    <name type="scientific">Pseudogymnoascus destructans</name>
    <dbReference type="NCBI Taxonomy" id="655981"/>
    <lineage>
        <taxon>Eukaryota</taxon>
        <taxon>Fungi</taxon>
        <taxon>Dikarya</taxon>
        <taxon>Ascomycota</taxon>
        <taxon>Pezizomycotina</taxon>
        <taxon>Leotiomycetes</taxon>
        <taxon>Thelebolales</taxon>
        <taxon>Thelebolaceae</taxon>
        <taxon>Pseudogymnoascus</taxon>
    </lineage>
</organism>
<protein>
    <submittedName>
        <fullName evidence="2">Uncharacterized protein</fullName>
    </submittedName>
</protein>
<name>A0A177AHA7_9PEZI</name>
<dbReference type="AlphaFoldDB" id="A0A177AHA7"/>
<feature type="region of interest" description="Disordered" evidence="1">
    <location>
        <begin position="95"/>
        <end position="125"/>
    </location>
</feature>
<reference evidence="2" key="1">
    <citation type="submission" date="2016-03" db="EMBL/GenBank/DDBJ databases">
        <title>Updated assembly of Pseudogymnoascus destructans, the fungus causing white-nose syndrome of bats.</title>
        <authorList>
            <person name="Palmer J.M."/>
            <person name="Drees K.P."/>
            <person name="Foster J.T."/>
            <person name="Lindner D.L."/>
        </authorList>
    </citation>
    <scope>NUCLEOTIDE SEQUENCE [LARGE SCALE GENOMIC DNA]</scope>
    <source>
        <strain evidence="2">20631-21</strain>
    </source>
</reference>
<feature type="compositionally biased region" description="Polar residues" evidence="1">
    <location>
        <begin position="108"/>
        <end position="125"/>
    </location>
</feature>
<feature type="compositionally biased region" description="Basic and acidic residues" evidence="1">
    <location>
        <begin position="29"/>
        <end position="39"/>
    </location>
</feature>
<dbReference type="GeneID" id="36286372"/>
<dbReference type="RefSeq" id="XP_024325845.1">
    <property type="nucleotide sequence ID" value="XM_024466943.1"/>
</dbReference>